<protein>
    <submittedName>
        <fullName evidence="2">Phosphotransferase system HPr-like phosphotransfer protein</fullName>
    </submittedName>
</protein>
<dbReference type="Gene3D" id="3.30.1340.10">
    <property type="entry name" value="HPr-like"/>
    <property type="match status" value="1"/>
</dbReference>
<evidence type="ECO:0000259" key="1">
    <source>
        <dbReference type="Pfam" id="PF00381"/>
    </source>
</evidence>
<name>A0ABU0CQY3_9BACI</name>
<accession>A0ABU0CQY3</accession>
<gene>
    <name evidence="2" type="ORF">J2S00_001616</name>
</gene>
<dbReference type="Proteomes" id="UP001232445">
    <property type="component" value="Unassembled WGS sequence"/>
</dbReference>
<evidence type="ECO:0000313" key="2">
    <source>
        <dbReference type="EMBL" id="MDQ0338830.1"/>
    </source>
</evidence>
<feature type="domain" description="HPr" evidence="1">
    <location>
        <begin position="20"/>
        <end position="80"/>
    </location>
</feature>
<comment type="caution">
    <text evidence="2">The sequence shown here is derived from an EMBL/GenBank/DDBJ whole genome shotgun (WGS) entry which is preliminary data.</text>
</comment>
<dbReference type="InterPro" id="IPR000032">
    <property type="entry name" value="HPr-like"/>
</dbReference>
<organism evidence="2 3">
    <name type="scientific">Caldalkalibacillus uzonensis</name>
    <dbReference type="NCBI Taxonomy" id="353224"/>
    <lineage>
        <taxon>Bacteria</taxon>
        <taxon>Bacillati</taxon>
        <taxon>Bacillota</taxon>
        <taxon>Bacilli</taxon>
        <taxon>Bacillales</taxon>
        <taxon>Bacillaceae</taxon>
        <taxon>Caldalkalibacillus</taxon>
    </lineage>
</organism>
<dbReference type="InterPro" id="IPR035895">
    <property type="entry name" value="HPr-like_sf"/>
</dbReference>
<dbReference type="SUPFAM" id="SSF55594">
    <property type="entry name" value="HPr-like"/>
    <property type="match status" value="1"/>
</dbReference>
<dbReference type="Pfam" id="PF00381">
    <property type="entry name" value="PTS-HPr"/>
    <property type="match status" value="1"/>
</dbReference>
<evidence type="ECO:0000313" key="3">
    <source>
        <dbReference type="Proteomes" id="UP001232445"/>
    </source>
</evidence>
<keyword evidence="3" id="KW-1185">Reference proteome</keyword>
<dbReference type="RefSeq" id="WP_307337833.1">
    <property type="nucleotide sequence ID" value="NZ_JAUSUQ010000005.1"/>
</dbReference>
<proteinExistence type="predicted"/>
<sequence>MEVVTEISPVKKLNYQQLIQLSSIANRFASYIVIKKETFEVNAKSILALSVLPTIEGKYEIIAFGKDAKEAVDTLGYFLSNTTNQSAM</sequence>
<reference evidence="2 3" key="1">
    <citation type="submission" date="2023-07" db="EMBL/GenBank/DDBJ databases">
        <title>Genomic Encyclopedia of Type Strains, Phase IV (KMG-IV): sequencing the most valuable type-strain genomes for metagenomic binning, comparative biology and taxonomic classification.</title>
        <authorList>
            <person name="Goeker M."/>
        </authorList>
    </citation>
    <scope>NUCLEOTIDE SEQUENCE [LARGE SCALE GENOMIC DNA]</scope>
    <source>
        <strain evidence="2 3">DSM 17740</strain>
    </source>
</reference>
<dbReference type="EMBL" id="JAUSUQ010000005">
    <property type="protein sequence ID" value="MDQ0338830.1"/>
    <property type="molecule type" value="Genomic_DNA"/>
</dbReference>